<sequence length="138" mass="15495">MTHPPVRYAGKHDDAYPTFYQFSASEAKKRNHSKVSTGVATTNTNIVNRHREESKGNPLSKPRPEIGRILNTIAAPPDRFVRDVQEATRPMLDQQMADLPQQIRSRPTFTNVGIDAFGPWAVQTRRTIGGAANSKRWV</sequence>
<protein>
    <submittedName>
        <fullName evidence="2">Uncharacterized protein</fullName>
    </submittedName>
</protein>
<comment type="caution">
    <text evidence="2">The sequence shown here is derived from an EMBL/GenBank/DDBJ whole genome shotgun (WGS) entry which is preliminary data.</text>
</comment>
<accession>A0AAD9QDJ4</accession>
<keyword evidence="3" id="KW-1185">Reference proteome</keyword>
<evidence type="ECO:0000313" key="2">
    <source>
        <dbReference type="EMBL" id="KAK2558895.1"/>
    </source>
</evidence>
<organism evidence="2 3">
    <name type="scientific">Acropora cervicornis</name>
    <name type="common">Staghorn coral</name>
    <dbReference type="NCBI Taxonomy" id="6130"/>
    <lineage>
        <taxon>Eukaryota</taxon>
        <taxon>Metazoa</taxon>
        <taxon>Cnidaria</taxon>
        <taxon>Anthozoa</taxon>
        <taxon>Hexacorallia</taxon>
        <taxon>Scleractinia</taxon>
        <taxon>Astrocoeniina</taxon>
        <taxon>Acroporidae</taxon>
        <taxon>Acropora</taxon>
    </lineage>
</organism>
<reference evidence="2" key="2">
    <citation type="journal article" date="2023" name="Science">
        <title>Genomic signatures of disease resistance in endangered staghorn corals.</title>
        <authorList>
            <person name="Vollmer S.V."/>
            <person name="Selwyn J.D."/>
            <person name="Despard B.A."/>
            <person name="Roesel C.L."/>
        </authorList>
    </citation>
    <scope>NUCLEOTIDE SEQUENCE</scope>
    <source>
        <strain evidence="2">K2</strain>
    </source>
</reference>
<dbReference type="AlphaFoldDB" id="A0AAD9QDJ4"/>
<proteinExistence type="predicted"/>
<dbReference type="EMBL" id="JARQWQ010000042">
    <property type="protein sequence ID" value="KAK2558895.1"/>
    <property type="molecule type" value="Genomic_DNA"/>
</dbReference>
<feature type="region of interest" description="Disordered" evidence="1">
    <location>
        <begin position="29"/>
        <end position="65"/>
    </location>
</feature>
<dbReference type="Proteomes" id="UP001249851">
    <property type="component" value="Unassembled WGS sequence"/>
</dbReference>
<evidence type="ECO:0000313" key="3">
    <source>
        <dbReference type="Proteomes" id="UP001249851"/>
    </source>
</evidence>
<evidence type="ECO:0000256" key="1">
    <source>
        <dbReference type="SAM" id="MobiDB-lite"/>
    </source>
</evidence>
<feature type="compositionally biased region" description="Polar residues" evidence="1">
    <location>
        <begin position="34"/>
        <end position="47"/>
    </location>
</feature>
<gene>
    <name evidence="2" type="ORF">P5673_018512</name>
</gene>
<name>A0AAD9QDJ4_ACRCE</name>
<reference evidence="2" key="1">
    <citation type="journal article" date="2023" name="G3 (Bethesda)">
        <title>Whole genome assembly and annotation of the endangered Caribbean coral Acropora cervicornis.</title>
        <authorList>
            <person name="Selwyn J.D."/>
            <person name="Vollmer S.V."/>
        </authorList>
    </citation>
    <scope>NUCLEOTIDE SEQUENCE</scope>
    <source>
        <strain evidence="2">K2</strain>
    </source>
</reference>